<gene>
    <name evidence="2" type="ORF">GCM10022215_16520</name>
</gene>
<keyword evidence="1" id="KW-0472">Membrane</keyword>
<name>A0ABP7XI84_9ACTN</name>
<dbReference type="EMBL" id="BAAAZH010000012">
    <property type="protein sequence ID" value="GAA4116679.1"/>
    <property type="molecule type" value="Genomic_DNA"/>
</dbReference>
<dbReference type="Proteomes" id="UP001501495">
    <property type="component" value="Unassembled WGS sequence"/>
</dbReference>
<keyword evidence="1" id="KW-1133">Transmembrane helix</keyword>
<evidence type="ECO:0000313" key="2">
    <source>
        <dbReference type="EMBL" id="GAA4116679.1"/>
    </source>
</evidence>
<evidence type="ECO:0000256" key="1">
    <source>
        <dbReference type="SAM" id="Phobius"/>
    </source>
</evidence>
<feature type="transmembrane region" description="Helical" evidence="1">
    <location>
        <begin position="149"/>
        <end position="168"/>
    </location>
</feature>
<sequence>MRAPKVVSPTREPRLFPATGRGLGIEAVRHQQIHVDERGAVLVGDGPRARVLAEARTVRRIVLVTADPLRPRLVLVGADGPLAVLALERYLVSPSALVDPDTDLVTSGAAAIATALGLRIEASRDDAVALTARLPVIGPRLPDDGARAAVARLTLALTLLSVVAVVALAVEPALLVPVVLLATALIVGPARIVDRLRRRALAAMTTSPEGLPGTDGVRRLAPTHPDARTQRTAAALLIGPRRIIEIHHGGETWFPGPAAGGVAAARVTPESILLSDVAGRDLGRLEGGWATDPGEFQRVCAEVGIRVELDPTPMADVPGLWRLEPWRAGEGPGRRWGLDTEEEGGVSVAASALLDAALPFLLVVGLLCGTWQPWAVVFALPGVVLLTIHVRGRLRLLRWRRGDAAFRDGSV</sequence>
<dbReference type="RefSeq" id="WP_344732840.1">
    <property type="nucleotide sequence ID" value="NZ_BAAAZH010000012.1"/>
</dbReference>
<feature type="transmembrane region" description="Helical" evidence="1">
    <location>
        <begin position="174"/>
        <end position="193"/>
    </location>
</feature>
<evidence type="ECO:0000313" key="3">
    <source>
        <dbReference type="Proteomes" id="UP001501495"/>
    </source>
</evidence>
<protein>
    <submittedName>
        <fullName evidence="2">Uncharacterized protein</fullName>
    </submittedName>
</protein>
<organism evidence="2 3">
    <name type="scientific">Nocardioides fonticola</name>
    <dbReference type="NCBI Taxonomy" id="450363"/>
    <lineage>
        <taxon>Bacteria</taxon>
        <taxon>Bacillati</taxon>
        <taxon>Actinomycetota</taxon>
        <taxon>Actinomycetes</taxon>
        <taxon>Propionibacteriales</taxon>
        <taxon>Nocardioidaceae</taxon>
        <taxon>Nocardioides</taxon>
    </lineage>
</organism>
<comment type="caution">
    <text evidence="2">The sequence shown here is derived from an EMBL/GenBank/DDBJ whole genome shotgun (WGS) entry which is preliminary data.</text>
</comment>
<reference evidence="3" key="1">
    <citation type="journal article" date="2019" name="Int. J. Syst. Evol. Microbiol.">
        <title>The Global Catalogue of Microorganisms (GCM) 10K type strain sequencing project: providing services to taxonomists for standard genome sequencing and annotation.</title>
        <authorList>
            <consortium name="The Broad Institute Genomics Platform"/>
            <consortium name="The Broad Institute Genome Sequencing Center for Infectious Disease"/>
            <person name="Wu L."/>
            <person name="Ma J."/>
        </authorList>
    </citation>
    <scope>NUCLEOTIDE SEQUENCE [LARGE SCALE GENOMIC DNA]</scope>
    <source>
        <strain evidence="3">JCM 16703</strain>
    </source>
</reference>
<feature type="transmembrane region" description="Helical" evidence="1">
    <location>
        <begin position="344"/>
        <end position="367"/>
    </location>
</feature>
<feature type="transmembrane region" description="Helical" evidence="1">
    <location>
        <begin position="373"/>
        <end position="391"/>
    </location>
</feature>
<keyword evidence="3" id="KW-1185">Reference proteome</keyword>
<keyword evidence="1" id="KW-0812">Transmembrane</keyword>
<accession>A0ABP7XI84</accession>
<proteinExistence type="predicted"/>